<accession>A0A6H2A5E3</accession>
<reference evidence="1" key="1">
    <citation type="submission" date="2020-03" db="EMBL/GenBank/DDBJ databases">
        <title>The deep terrestrial virosphere.</title>
        <authorList>
            <person name="Holmfeldt K."/>
            <person name="Nilsson E."/>
            <person name="Simone D."/>
            <person name="Lopez-Fernandez M."/>
            <person name="Wu X."/>
            <person name="de Brujin I."/>
            <person name="Lundin D."/>
            <person name="Andersson A."/>
            <person name="Bertilsson S."/>
            <person name="Dopson M."/>
        </authorList>
    </citation>
    <scope>NUCLEOTIDE SEQUENCE</scope>
    <source>
        <strain evidence="3">MM415A03021</strain>
        <strain evidence="2">MM415B00319</strain>
        <strain evidence="1">TM448A05660</strain>
    </source>
</reference>
<name>A0A6H2A5E3_9ZZZZ</name>
<protein>
    <submittedName>
        <fullName evidence="1">Uncharacterized protein</fullName>
    </submittedName>
</protein>
<gene>
    <name evidence="3" type="ORF">MM415A03021_0015</name>
    <name evidence="2" type="ORF">MM415B00319_0022</name>
    <name evidence="1" type="ORF">TM448A05660_0002</name>
</gene>
<dbReference type="EMBL" id="MT144535">
    <property type="protein sequence ID" value="QJA54755.1"/>
    <property type="molecule type" value="Genomic_DNA"/>
</dbReference>
<dbReference type="EMBL" id="MT141904">
    <property type="protein sequence ID" value="QJA71851.1"/>
    <property type="molecule type" value="Genomic_DNA"/>
</dbReference>
<evidence type="ECO:0000313" key="3">
    <source>
        <dbReference type="EMBL" id="QJA71851.1"/>
    </source>
</evidence>
<dbReference type="AlphaFoldDB" id="A0A6H2A5E3"/>
<evidence type="ECO:0000313" key="1">
    <source>
        <dbReference type="EMBL" id="QJA54755.1"/>
    </source>
</evidence>
<evidence type="ECO:0000313" key="2">
    <source>
        <dbReference type="EMBL" id="QJA66892.1"/>
    </source>
</evidence>
<proteinExistence type="predicted"/>
<dbReference type="EMBL" id="MT141563">
    <property type="protein sequence ID" value="QJA66892.1"/>
    <property type="molecule type" value="Genomic_DNA"/>
</dbReference>
<organism evidence="1">
    <name type="scientific">viral metagenome</name>
    <dbReference type="NCBI Taxonomy" id="1070528"/>
    <lineage>
        <taxon>unclassified sequences</taxon>
        <taxon>metagenomes</taxon>
        <taxon>organismal metagenomes</taxon>
    </lineage>
</organism>
<sequence length="112" mass="12521">MSTRATVHFQAAGETQAIIYKHTDGYPEGLGKDLKTFFKDVESQTSDTRFNDPTYLAAKFVVWLAKQYTGNPEKPLEFLSVGVVIEDPGDIEYRYLLNCSGDSPPSIVIEKI</sequence>